<keyword evidence="8" id="KW-0816">Tricarboxylic acid cycle</keyword>
<comment type="pathway">
    <text evidence="4">Carbohydrate metabolism; tricarboxylic acid cycle.</text>
</comment>
<evidence type="ECO:0000256" key="13">
    <source>
        <dbReference type="ARBA" id="ARBA00022989"/>
    </source>
</evidence>
<dbReference type="GO" id="GO:0006099">
    <property type="term" value="P:tricarboxylic acid cycle"/>
    <property type="evidence" value="ECO:0007669"/>
    <property type="project" value="UniProtKB-UniPathway"/>
</dbReference>
<keyword evidence="7" id="KW-0813">Transport</keyword>
<evidence type="ECO:0000256" key="8">
    <source>
        <dbReference type="ARBA" id="ARBA00022532"/>
    </source>
</evidence>
<gene>
    <name evidence="17" type="ORF">DJ66_0159</name>
</gene>
<keyword evidence="18" id="KW-1185">Reference proteome</keyword>
<dbReference type="Gene3D" id="1.20.1300.10">
    <property type="entry name" value="Fumarate reductase/succinate dehydrogenase, transmembrane subunit"/>
    <property type="match status" value="1"/>
</dbReference>
<comment type="subunit">
    <text evidence="5">Part of an enzyme complex containing four subunits: a flavoprotein, an iron-sulfur protein, plus two membrane-anchoring proteins, SdhC and SdhD.</text>
</comment>
<evidence type="ECO:0000256" key="11">
    <source>
        <dbReference type="ARBA" id="ARBA00022723"/>
    </source>
</evidence>
<evidence type="ECO:0000256" key="6">
    <source>
        <dbReference type="ARBA" id="ARBA00019425"/>
    </source>
</evidence>
<comment type="cofactor">
    <cofactor evidence="1">
        <name>heme</name>
        <dbReference type="ChEBI" id="CHEBI:30413"/>
    </cofactor>
</comment>
<dbReference type="AlphaFoldDB" id="A0A094Z0X0"/>
<dbReference type="Pfam" id="PF01127">
    <property type="entry name" value="Sdh_cyt"/>
    <property type="match status" value="1"/>
</dbReference>
<accession>A0A094Z0X0</accession>
<sequence>MNMRSSLGKVRGMGSAKDGTGHFLKQRFTAIANIPFVIFFIIFFIRYGSASHEQIVSVCSNLFVASIMGLGAVSIFFHMQLGMQVIIEDYIHSKLLKIVLLMLNSSFVLFMAVFCLFSILKIAILGNQ</sequence>
<evidence type="ECO:0000256" key="1">
    <source>
        <dbReference type="ARBA" id="ARBA00001971"/>
    </source>
</evidence>
<keyword evidence="11" id="KW-0479">Metal-binding</keyword>
<keyword evidence="9" id="KW-0349">Heme</keyword>
<feature type="transmembrane region" description="Helical" evidence="16">
    <location>
        <begin position="30"/>
        <end position="49"/>
    </location>
</feature>
<feature type="transmembrane region" description="Helical" evidence="16">
    <location>
        <begin position="55"/>
        <end position="77"/>
    </location>
</feature>
<dbReference type="InterPro" id="IPR000701">
    <property type="entry name" value="SuccDH_FuR_B_TM-su"/>
</dbReference>
<dbReference type="PATRIC" id="fig|556287.8.peg.124"/>
<evidence type="ECO:0000256" key="10">
    <source>
        <dbReference type="ARBA" id="ARBA00022692"/>
    </source>
</evidence>
<dbReference type="EMBL" id="JMTK01000001">
    <property type="protein sequence ID" value="KJZ82551.1"/>
    <property type="molecule type" value="Genomic_DNA"/>
</dbReference>
<evidence type="ECO:0000313" key="18">
    <source>
        <dbReference type="Proteomes" id="UP000033731"/>
    </source>
</evidence>
<evidence type="ECO:0000256" key="12">
    <source>
        <dbReference type="ARBA" id="ARBA00022982"/>
    </source>
</evidence>
<dbReference type="InterPro" id="IPR014312">
    <property type="entry name" value="Succ_DH_anchor"/>
</dbReference>
<evidence type="ECO:0000256" key="4">
    <source>
        <dbReference type="ARBA" id="ARBA00005163"/>
    </source>
</evidence>
<evidence type="ECO:0000256" key="9">
    <source>
        <dbReference type="ARBA" id="ARBA00022617"/>
    </source>
</evidence>
<evidence type="ECO:0000256" key="2">
    <source>
        <dbReference type="ARBA" id="ARBA00004050"/>
    </source>
</evidence>
<evidence type="ECO:0000256" key="7">
    <source>
        <dbReference type="ARBA" id="ARBA00022448"/>
    </source>
</evidence>
<comment type="subcellular location">
    <subcellularLocation>
        <location evidence="3">Membrane</location>
        <topology evidence="3">Multi-pass membrane protein</topology>
    </subcellularLocation>
</comment>
<dbReference type="InterPro" id="IPR034804">
    <property type="entry name" value="SQR/QFR_C/D"/>
</dbReference>
<name>A0A094Z0X0_9HYPH</name>
<comment type="function">
    <text evidence="2">Membrane-anchoring subunit of succinate dehydrogenase (SDH).</text>
</comment>
<dbReference type="UniPathway" id="UPA00223"/>
<dbReference type="CDD" id="cd03495">
    <property type="entry name" value="SQR_TypeC_SdhD_like"/>
    <property type="match status" value="1"/>
</dbReference>
<evidence type="ECO:0000256" key="3">
    <source>
        <dbReference type="ARBA" id="ARBA00004141"/>
    </source>
</evidence>
<dbReference type="RefSeq" id="WP_034442822.1">
    <property type="nucleotide sequence ID" value="NZ_JMTK01000001.1"/>
</dbReference>
<protein>
    <recommendedName>
        <fullName evidence="6">Succinate dehydrogenase hydrophobic membrane anchor subunit</fullName>
    </recommendedName>
</protein>
<dbReference type="Proteomes" id="UP000033731">
    <property type="component" value="Unassembled WGS sequence"/>
</dbReference>
<keyword evidence="12" id="KW-0249">Electron transport</keyword>
<evidence type="ECO:0000313" key="17">
    <source>
        <dbReference type="EMBL" id="KJZ82551.1"/>
    </source>
</evidence>
<feature type="transmembrane region" description="Helical" evidence="16">
    <location>
        <begin position="98"/>
        <end position="124"/>
    </location>
</feature>
<reference evidence="17 18" key="1">
    <citation type="journal article" date="2015" name="Phytopathology">
        <title>Genomes of Candidatus Liberibacter solanacearum haplotype A from New Zealand and the USA suggest significant genome plasticity in the species.</title>
        <authorList>
            <person name="Thompson S.M."/>
            <person name="Johnson C.P."/>
            <person name="Lu A.Y."/>
            <person name="Frampton R.A."/>
            <person name="Sullivan K.L."/>
            <person name="Fiers M.W."/>
            <person name="Crowhurst R.N."/>
            <person name="Pitman A.R."/>
            <person name="Scott I."/>
            <person name="Gudmestad N.C."/>
            <person name="Smith G.R."/>
        </authorList>
    </citation>
    <scope>NUCLEOTIDE SEQUENCE [LARGE SCALE GENOMIC DNA]</scope>
    <source>
        <strain evidence="17 18">LsoNZ1</strain>
    </source>
</reference>
<organism evidence="17 18">
    <name type="scientific">Candidatus Liberibacter solanacearum</name>
    <dbReference type="NCBI Taxonomy" id="556287"/>
    <lineage>
        <taxon>Bacteria</taxon>
        <taxon>Pseudomonadati</taxon>
        <taxon>Pseudomonadota</taxon>
        <taxon>Alphaproteobacteria</taxon>
        <taxon>Hyphomicrobiales</taxon>
        <taxon>Rhizobiaceae</taxon>
        <taxon>Liberibacter</taxon>
    </lineage>
</organism>
<comment type="caution">
    <text evidence="17">The sequence shown here is derived from an EMBL/GenBank/DDBJ whole genome shotgun (WGS) entry which is preliminary data.</text>
</comment>
<evidence type="ECO:0000256" key="16">
    <source>
        <dbReference type="SAM" id="Phobius"/>
    </source>
</evidence>
<dbReference type="GO" id="GO:0016020">
    <property type="term" value="C:membrane"/>
    <property type="evidence" value="ECO:0007669"/>
    <property type="project" value="UniProtKB-SubCell"/>
</dbReference>
<keyword evidence="13 16" id="KW-1133">Transmembrane helix</keyword>
<dbReference type="NCBIfam" id="TIGR02968">
    <property type="entry name" value="succ_dehyd_anc"/>
    <property type="match status" value="1"/>
</dbReference>
<proteinExistence type="predicted"/>
<evidence type="ECO:0000256" key="14">
    <source>
        <dbReference type="ARBA" id="ARBA00023004"/>
    </source>
</evidence>
<keyword evidence="15 16" id="KW-0472">Membrane</keyword>
<keyword evidence="10 16" id="KW-0812">Transmembrane</keyword>
<evidence type="ECO:0000256" key="15">
    <source>
        <dbReference type="ARBA" id="ARBA00023136"/>
    </source>
</evidence>
<keyword evidence="14" id="KW-0408">Iron</keyword>
<evidence type="ECO:0000256" key="5">
    <source>
        <dbReference type="ARBA" id="ARBA00011558"/>
    </source>
</evidence>
<dbReference type="GO" id="GO:0046872">
    <property type="term" value="F:metal ion binding"/>
    <property type="evidence" value="ECO:0007669"/>
    <property type="project" value="UniProtKB-KW"/>
</dbReference>
<dbReference type="GO" id="GO:0020037">
    <property type="term" value="F:heme binding"/>
    <property type="evidence" value="ECO:0007669"/>
    <property type="project" value="InterPro"/>
</dbReference>
<dbReference type="SUPFAM" id="SSF81343">
    <property type="entry name" value="Fumarate reductase respiratory complex transmembrane subunits"/>
    <property type="match status" value="1"/>
</dbReference>